<reference evidence="2 3" key="1">
    <citation type="submission" date="2019-02" db="EMBL/GenBank/DDBJ databases">
        <title>Genome sequencing of the rare red list fungi Phlebia centrifuga.</title>
        <authorList>
            <person name="Buettner E."/>
            <person name="Kellner H."/>
        </authorList>
    </citation>
    <scope>NUCLEOTIDE SEQUENCE [LARGE SCALE GENOMIC DNA]</scope>
    <source>
        <strain evidence="2 3">DSM 108282</strain>
    </source>
</reference>
<gene>
    <name evidence="2" type="ORF">EW026_g7849</name>
</gene>
<dbReference type="AlphaFoldDB" id="A0A4S4K6E6"/>
<comment type="caution">
    <text evidence="2">The sequence shown here is derived from an EMBL/GenBank/DDBJ whole genome shotgun (WGS) entry which is preliminary data.</text>
</comment>
<name>A0A4S4K6E6_9APHY</name>
<accession>A0A4S4K6E6</accession>
<dbReference type="EMBL" id="SGPJ01000683">
    <property type="protein sequence ID" value="THG93366.1"/>
    <property type="molecule type" value="Genomic_DNA"/>
</dbReference>
<protein>
    <submittedName>
        <fullName evidence="2">Uncharacterized protein</fullName>
    </submittedName>
</protein>
<evidence type="ECO:0000313" key="3">
    <source>
        <dbReference type="Proteomes" id="UP000309038"/>
    </source>
</evidence>
<dbReference type="Proteomes" id="UP000309038">
    <property type="component" value="Unassembled WGS sequence"/>
</dbReference>
<proteinExistence type="predicted"/>
<evidence type="ECO:0000313" key="2">
    <source>
        <dbReference type="EMBL" id="THG93366.1"/>
    </source>
</evidence>
<feature type="region of interest" description="Disordered" evidence="1">
    <location>
        <begin position="15"/>
        <end position="39"/>
    </location>
</feature>
<evidence type="ECO:0000256" key="1">
    <source>
        <dbReference type="SAM" id="MobiDB-lite"/>
    </source>
</evidence>
<organism evidence="2 3">
    <name type="scientific">Hermanssonia centrifuga</name>
    <dbReference type="NCBI Taxonomy" id="98765"/>
    <lineage>
        <taxon>Eukaryota</taxon>
        <taxon>Fungi</taxon>
        <taxon>Dikarya</taxon>
        <taxon>Basidiomycota</taxon>
        <taxon>Agaricomycotina</taxon>
        <taxon>Agaricomycetes</taxon>
        <taxon>Polyporales</taxon>
        <taxon>Meruliaceae</taxon>
        <taxon>Hermanssonia</taxon>
    </lineage>
</organism>
<sequence>MELLARICAAALSSGPINDIEDTPPASSAEDNDPPTLETEIGSHANILVPIAREIRDMHQNTVIAIRSMHKDILISKLDLGVLVQTCS</sequence>
<keyword evidence="3" id="KW-1185">Reference proteome</keyword>